<feature type="domain" description="Glycosyl transferase family 1" evidence="3">
    <location>
        <begin position="235"/>
        <end position="381"/>
    </location>
</feature>
<reference evidence="6" key="1">
    <citation type="submission" date="2017-06" db="EMBL/GenBank/DDBJ databases">
        <authorList>
            <person name="Varghese N."/>
            <person name="Submissions S."/>
        </authorList>
    </citation>
    <scope>NUCLEOTIDE SEQUENCE [LARGE SCALE GENOMIC DNA]</scope>
    <source>
        <strain evidence="6">DSM 46839</strain>
    </source>
</reference>
<name>A0A239BSL8_9ACTN</name>
<protein>
    <submittedName>
        <fullName evidence="5">Glycosyltransferase involved in cell wall bisynthesis</fullName>
    </submittedName>
</protein>
<dbReference type="GO" id="GO:1901137">
    <property type="term" value="P:carbohydrate derivative biosynthetic process"/>
    <property type="evidence" value="ECO:0007669"/>
    <property type="project" value="UniProtKB-ARBA"/>
</dbReference>
<sequence length="413" mass="44358">MRILQVSDAFPPALGGLERYVALLSRQQAADGDEVVVATLDLPGAPAEEVVDGYRVLRLRGLTRHLRRFSSDPGHHFHPTVPDPALVRRLQRVVDELRPDVVHAHGWILESVVALRRPPPTALVATLHEYGAACVRKTYTQTRTGCPTGPRLLRCTACSREVYGLPKAALLSTGLRAMWPLHARVDRWIAISGQVARDNRPGMGGGADRVDVVPTFVQDDVAALARIPLTLDVPDEPFLLFVGAMGPHKGLDVLLEARELMRRPAPLVVLGTPRADAPDLDRPGVVLHTDVPHDQVMAAWAAAAVGVVPSVWPEPFGQVAVECLAAGTPAVVSATGGLGEIVRDGVEGLLVPPADPRALAAALDRVLGDDALRARLAAAAPARARRYELGRVLPAIRRTYDRALASRAEEIRG</sequence>
<gene>
    <name evidence="5" type="ORF">SAMN06893096_10212</name>
</gene>
<dbReference type="Pfam" id="PF13439">
    <property type="entry name" value="Glyco_transf_4"/>
    <property type="match status" value="1"/>
</dbReference>
<dbReference type="EMBL" id="FZOO01000002">
    <property type="protein sequence ID" value="SNS10153.1"/>
    <property type="molecule type" value="Genomic_DNA"/>
</dbReference>
<evidence type="ECO:0000256" key="2">
    <source>
        <dbReference type="ARBA" id="ARBA00022679"/>
    </source>
</evidence>
<dbReference type="Gene3D" id="3.40.50.2000">
    <property type="entry name" value="Glycogen Phosphorylase B"/>
    <property type="match status" value="2"/>
</dbReference>
<dbReference type="InterPro" id="IPR050194">
    <property type="entry name" value="Glycosyltransferase_grp1"/>
</dbReference>
<evidence type="ECO:0000259" key="4">
    <source>
        <dbReference type="Pfam" id="PF13439"/>
    </source>
</evidence>
<evidence type="ECO:0000313" key="5">
    <source>
        <dbReference type="EMBL" id="SNS10153.1"/>
    </source>
</evidence>
<evidence type="ECO:0000313" key="6">
    <source>
        <dbReference type="Proteomes" id="UP000198373"/>
    </source>
</evidence>
<dbReference type="AlphaFoldDB" id="A0A239BSL8"/>
<dbReference type="RefSeq" id="WP_143424922.1">
    <property type="nucleotide sequence ID" value="NZ_FZOO01000002.1"/>
</dbReference>
<keyword evidence="1" id="KW-0328">Glycosyltransferase</keyword>
<dbReference type="OrthoDB" id="3632147at2"/>
<dbReference type="InterPro" id="IPR001296">
    <property type="entry name" value="Glyco_trans_1"/>
</dbReference>
<proteinExistence type="predicted"/>
<dbReference type="GO" id="GO:0016757">
    <property type="term" value="F:glycosyltransferase activity"/>
    <property type="evidence" value="ECO:0007669"/>
    <property type="project" value="UniProtKB-KW"/>
</dbReference>
<organism evidence="5 6">
    <name type="scientific">Geodermatophilus pulveris</name>
    <dbReference type="NCBI Taxonomy" id="1564159"/>
    <lineage>
        <taxon>Bacteria</taxon>
        <taxon>Bacillati</taxon>
        <taxon>Actinomycetota</taxon>
        <taxon>Actinomycetes</taxon>
        <taxon>Geodermatophilales</taxon>
        <taxon>Geodermatophilaceae</taxon>
        <taxon>Geodermatophilus</taxon>
    </lineage>
</organism>
<keyword evidence="6" id="KW-1185">Reference proteome</keyword>
<accession>A0A239BSL8</accession>
<dbReference type="Pfam" id="PF00534">
    <property type="entry name" value="Glycos_transf_1"/>
    <property type="match status" value="1"/>
</dbReference>
<evidence type="ECO:0000259" key="3">
    <source>
        <dbReference type="Pfam" id="PF00534"/>
    </source>
</evidence>
<dbReference type="SUPFAM" id="SSF53756">
    <property type="entry name" value="UDP-Glycosyltransferase/glycogen phosphorylase"/>
    <property type="match status" value="1"/>
</dbReference>
<dbReference type="Proteomes" id="UP000198373">
    <property type="component" value="Unassembled WGS sequence"/>
</dbReference>
<keyword evidence="2 5" id="KW-0808">Transferase</keyword>
<feature type="domain" description="Glycosyltransferase subfamily 4-like N-terminal" evidence="4">
    <location>
        <begin position="15"/>
        <end position="219"/>
    </location>
</feature>
<dbReference type="PANTHER" id="PTHR45947">
    <property type="entry name" value="SULFOQUINOVOSYL TRANSFERASE SQD2"/>
    <property type="match status" value="1"/>
</dbReference>
<evidence type="ECO:0000256" key="1">
    <source>
        <dbReference type="ARBA" id="ARBA00022676"/>
    </source>
</evidence>
<dbReference type="PANTHER" id="PTHR45947:SF3">
    <property type="entry name" value="SULFOQUINOVOSYL TRANSFERASE SQD2"/>
    <property type="match status" value="1"/>
</dbReference>
<dbReference type="CDD" id="cd03801">
    <property type="entry name" value="GT4_PimA-like"/>
    <property type="match status" value="1"/>
</dbReference>
<dbReference type="InterPro" id="IPR028098">
    <property type="entry name" value="Glyco_trans_4-like_N"/>
</dbReference>